<evidence type="ECO:0000313" key="1">
    <source>
        <dbReference type="EMBL" id="KAJ8013576.1"/>
    </source>
</evidence>
<proteinExistence type="predicted"/>
<keyword evidence="2" id="KW-1185">Reference proteome</keyword>
<dbReference type="EMBL" id="CM055730">
    <property type="protein sequence ID" value="KAJ8013576.1"/>
    <property type="molecule type" value="Genomic_DNA"/>
</dbReference>
<name>A0ACC2HCC2_DALPE</name>
<protein>
    <submittedName>
        <fullName evidence="1">Uncharacterized protein</fullName>
    </submittedName>
</protein>
<sequence length="470" mass="53526">MASKQQGGKGPSLPGEDALCPACQSPNPLVLPCGHSLCEACLGLCEGELGLGGCSVCYSRELLDCVLKRMLDSLFQGQPRRARSVEGEDWDMCPLHGERLKFFCMEDEELVCAECQSDEHDNHLCCCMEEAVDNCKRELRSALRPLQEELAALITVQQDWEESAEYIKTQAEETERLVQEEFEKLHQFLQDEEAAVITAMKEEEEEKTQMMKDRIEKITEQINSLTEAIAETEEAMNNDNLSFLKDFKKVSERTQMSVQKPEETSGALLNVGKHLGGLQYRVWEKMQDAVKYTPVTLDPNTADVCLSLSDDLTSLWYTSEEKQLPDNPERFRHYECVLGSEGFSAGRHTWDVEVGESSEWALGVAQESVPRKDWFPQSPERGLWTICYYAEMCRARTPTAVPLVLKRKLQVVRVQLDCDWGRVTFSDATDNTIIYKFKHRFSQRVFPYFASSCQRHPLRILARKVSVTAE</sequence>
<reference evidence="1" key="1">
    <citation type="submission" date="2021-05" db="EMBL/GenBank/DDBJ databases">
        <authorList>
            <person name="Pan Q."/>
            <person name="Jouanno E."/>
            <person name="Zahm M."/>
            <person name="Klopp C."/>
            <person name="Cabau C."/>
            <person name="Louis A."/>
            <person name="Berthelot C."/>
            <person name="Parey E."/>
            <person name="Roest Crollius H."/>
            <person name="Montfort J."/>
            <person name="Robinson-Rechavi M."/>
            <person name="Bouchez O."/>
            <person name="Lampietro C."/>
            <person name="Lopez Roques C."/>
            <person name="Donnadieu C."/>
            <person name="Postlethwait J."/>
            <person name="Bobe J."/>
            <person name="Dillon D."/>
            <person name="Chandos A."/>
            <person name="von Hippel F."/>
            <person name="Guiguen Y."/>
        </authorList>
    </citation>
    <scope>NUCLEOTIDE SEQUENCE</scope>
    <source>
        <strain evidence="1">YG-Jan2019</strain>
    </source>
</reference>
<organism evidence="1 2">
    <name type="scientific">Dallia pectoralis</name>
    <name type="common">Alaska blackfish</name>
    <dbReference type="NCBI Taxonomy" id="75939"/>
    <lineage>
        <taxon>Eukaryota</taxon>
        <taxon>Metazoa</taxon>
        <taxon>Chordata</taxon>
        <taxon>Craniata</taxon>
        <taxon>Vertebrata</taxon>
        <taxon>Euteleostomi</taxon>
        <taxon>Actinopterygii</taxon>
        <taxon>Neopterygii</taxon>
        <taxon>Teleostei</taxon>
        <taxon>Protacanthopterygii</taxon>
        <taxon>Esociformes</taxon>
        <taxon>Umbridae</taxon>
        <taxon>Dallia</taxon>
    </lineage>
</organism>
<gene>
    <name evidence="1" type="ORF">DPEC_G00031210</name>
</gene>
<accession>A0ACC2HCC2</accession>
<evidence type="ECO:0000313" key="2">
    <source>
        <dbReference type="Proteomes" id="UP001157502"/>
    </source>
</evidence>
<comment type="caution">
    <text evidence="1">The sequence shown here is derived from an EMBL/GenBank/DDBJ whole genome shotgun (WGS) entry which is preliminary data.</text>
</comment>
<dbReference type="Proteomes" id="UP001157502">
    <property type="component" value="Chromosome 3"/>
</dbReference>